<keyword evidence="2" id="KW-1185">Reference proteome</keyword>
<dbReference type="InterPro" id="IPR027375">
    <property type="entry name" value="DKNYY"/>
</dbReference>
<accession>A0ABY6CL60</accession>
<protein>
    <submittedName>
        <fullName evidence="1">DKNYY domain-containing protein</fullName>
    </submittedName>
</protein>
<name>A0ABY6CL60_9BACT</name>
<evidence type="ECO:0000313" key="2">
    <source>
        <dbReference type="Proteomes" id="UP001065174"/>
    </source>
</evidence>
<sequence length="373" mass="43855">MILLLNAMVHKVSQKEHSPLAYLFLAVLSLIAQACSPFSGVVNEELSGNYYYNKRKSDIQYSPMGNWFELGNTKMNADVASFEVLERDFARDKNHVYFKEHAIDSELDAATIEIRDYTIFDQYHVYIPVDYMPYDLSEQIMTDKQLYVIEGADPKSYQELDRDWARDAQNWFYNYRIIAVDYDSFEIVNDNFCKDKDKVYLRKNDILLPSDIDAASCKKLDARYVVDKDFIYDFQEWKDGEQVDRLRRFSYRSLDNCRIDREDYLIFDDQVIYDGEPIKGVDQSTFFVMKGDWNSYAKDANRVYFCGKVIEGADPASFVLYKYNLYAHDKDFVYHRGEKMPMADVATFGPADKDGFIYRDKNHRYVGGEIRED</sequence>
<proteinExistence type="predicted"/>
<reference evidence="1" key="1">
    <citation type="submission" date="2022-09" db="EMBL/GenBank/DDBJ databases">
        <title>Comparative genomics and taxonomic characterization of three novel marine species of genus Reichenbachiella exhibiting antioxidant and polysaccharide degradation activities.</title>
        <authorList>
            <person name="Muhammad N."/>
            <person name="Lee Y.-J."/>
            <person name="Ko J."/>
            <person name="Kim S.-G."/>
        </authorList>
    </citation>
    <scope>NUCLEOTIDE SEQUENCE</scope>
    <source>
        <strain evidence="1">BKB1-1</strain>
    </source>
</reference>
<gene>
    <name evidence="1" type="ORF">N6H18_10695</name>
</gene>
<dbReference type="Proteomes" id="UP001065174">
    <property type="component" value="Chromosome"/>
</dbReference>
<evidence type="ECO:0000313" key="1">
    <source>
        <dbReference type="EMBL" id="UXP30820.1"/>
    </source>
</evidence>
<dbReference type="Pfam" id="PF13644">
    <property type="entry name" value="DKNYY"/>
    <property type="match status" value="1"/>
</dbReference>
<organism evidence="1 2">
    <name type="scientific">Reichenbachiella agarivorans</name>
    <dbReference type="NCBI Taxonomy" id="2979464"/>
    <lineage>
        <taxon>Bacteria</taxon>
        <taxon>Pseudomonadati</taxon>
        <taxon>Bacteroidota</taxon>
        <taxon>Cytophagia</taxon>
        <taxon>Cytophagales</taxon>
        <taxon>Reichenbachiellaceae</taxon>
        <taxon>Reichenbachiella</taxon>
    </lineage>
</organism>
<dbReference type="RefSeq" id="WP_262308266.1">
    <property type="nucleotide sequence ID" value="NZ_CP106679.1"/>
</dbReference>
<dbReference type="EMBL" id="CP106679">
    <property type="protein sequence ID" value="UXP30820.1"/>
    <property type="molecule type" value="Genomic_DNA"/>
</dbReference>